<accession>A0A1Y1UJG0</accession>
<dbReference type="InParanoid" id="A0A1Y1UJG0"/>
<feature type="signal peptide" evidence="1">
    <location>
        <begin position="1"/>
        <end position="23"/>
    </location>
</feature>
<dbReference type="EMBL" id="NBSH01000005">
    <property type="protein sequence ID" value="ORX37606.1"/>
    <property type="molecule type" value="Genomic_DNA"/>
</dbReference>
<dbReference type="OrthoDB" id="3360032at2759"/>
<dbReference type="AlphaFoldDB" id="A0A1Y1UJG0"/>
<evidence type="ECO:0000256" key="1">
    <source>
        <dbReference type="SAM" id="SignalP"/>
    </source>
</evidence>
<dbReference type="Proteomes" id="UP000193218">
    <property type="component" value="Unassembled WGS sequence"/>
</dbReference>
<gene>
    <name evidence="2" type="ORF">BD324DRAFT_650175</name>
</gene>
<evidence type="ECO:0000313" key="2">
    <source>
        <dbReference type="EMBL" id="ORX37606.1"/>
    </source>
</evidence>
<dbReference type="RefSeq" id="XP_021871593.1">
    <property type="nucleotide sequence ID" value="XM_022018112.1"/>
</dbReference>
<name>A0A1Y1UJG0_9TREE</name>
<dbReference type="GeneID" id="33559921"/>
<keyword evidence="3" id="KW-1185">Reference proteome</keyword>
<organism evidence="2 3">
    <name type="scientific">Kockovaella imperatae</name>
    <dbReference type="NCBI Taxonomy" id="4999"/>
    <lineage>
        <taxon>Eukaryota</taxon>
        <taxon>Fungi</taxon>
        <taxon>Dikarya</taxon>
        <taxon>Basidiomycota</taxon>
        <taxon>Agaricomycotina</taxon>
        <taxon>Tremellomycetes</taxon>
        <taxon>Tremellales</taxon>
        <taxon>Cuniculitremaceae</taxon>
        <taxon>Kockovaella</taxon>
    </lineage>
</organism>
<evidence type="ECO:0000313" key="3">
    <source>
        <dbReference type="Proteomes" id="UP000193218"/>
    </source>
</evidence>
<feature type="chain" id="PRO_5013186274" evidence="1">
    <location>
        <begin position="24"/>
        <end position="181"/>
    </location>
</feature>
<sequence length="181" mass="19660">MKLFFTLRLVLWLVVAMSSVVMADTEILTLRLPLDTVIEHHVEAPTYALQPSNPLSVNLTLPSDIYVKLDTDLYAASAWTVRLSWPGSYPTRLRVVPGQVKQETSTLVLGIYASALSPTFEGVSVSETPLKILLEPLVAGALPQTLLPTLGALAIFGSMASLTAKPIMMLLESQAQKEKQA</sequence>
<dbReference type="STRING" id="4999.A0A1Y1UJG0"/>
<comment type="caution">
    <text evidence="2">The sequence shown here is derived from an EMBL/GenBank/DDBJ whole genome shotgun (WGS) entry which is preliminary data.</text>
</comment>
<reference evidence="2 3" key="1">
    <citation type="submission" date="2017-03" db="EMBL/GenBank/DDBJ databases">
        <title>Widespread Adenine N6-methylation of Active Genes in Fungi.</title>
        <authorList>
            <consortium name="DOE Joint Genome Institute"/>
            <person name="Mondo S.J."/>
            <person name="Dannebaum R.O."/>
            <person name="Kuo R.C."/>
            <person name="Louie K.B."/>
            <person name="Bewick A.J."/>
            <person name="Labutti K."/>
            <person name="Haridas S."/>
            <person name="Kuo A."/>
            <person name="Salamov A."/>
            <person name="Ahrendt S.R."/>
            <person name="Lau R."/>
            <person name="Bowen B.P."/>
            <person name="Lipzen A."/>
            <person name="Sullivan W."/>
            <person name="Andreopoulos W.B."/>
            <person name="Clum A."/>
            <person name="Lindquist E."/>
            <person name="Daum C."/>
            <person name="Northen T.R."/>
            <person name="Ramamoorthy G."/>
            <person name="Schmitz R.J."/>
            <person name="Gryganskyi A."/>
            <person name="Culley D."/>
            <person name="Magnuson J."/>
            <person name="James T.Y."/>
            <person name="O'Malley M.A."/>
            <person name="Stajich J.E."/>
            <person name="Spatafora J.W."/>
            <person name="Visel A."/>
            <person name="Grigoriev I.V."/>
        </authorList>
    </citation>
    <scope>NUCLEOTIDE SEQUENCE [LARGE SCALE GENOMIC DNA]</scope>
    <source>
        <strain evidence="2 3">NRRL Y-17943</strain>
    </source>
</reference>
<keyword evidence="1" id="KW-0732">Signal</keyword>
<protein>
    <submittedName>
        <fullName evidence="2">Uncharacterized protein</fullName>
    </submittedName>
</protein>
<proteinExistence type="predicted"/>